<dbReference type="EMBL" id="FNRT01000002">
    <property type="protein sequence ID" value="SED16712.1"/>
    <property type="molecule type" value="Genomic_DNA"/>
</dbReference>
<evidence type="ECO:0000256" key="2">
    <source>
        <dbReference type="ARBA" id="ARBA00009441"/>
    </source>
</evidence>
<feature type="coiled-coil region" evidence="10">
    <location>
        <begin position="340"/>
        <end position="367"/>
    </location>
</feature>
<dbReference type="PANTHER" id="PTHR11059">
    <property type="entry name" value="DNA REPAIR PROTEIN RECN"/>
    <property type="match status" value="1"/>
</dbReference>
<comment type="similarity">
    <text evidence="2 9">Belongs to the RecN family.</text>
</comment>
<evidence type="ECO:0000313" key="12">
    <source>
        <dbReference type="EMBL" id="SED16712.1"/>
    </source>
</evidence>
<dbReference type="FunFam" id="3.40.50.300:FF:000356">
    <property type="entry name" value="DNA repair protein RecN"/>
    <property type="match status" value="1"/>
</dbReference>
<dbReference type="OrthoDB" id="9806954at2"/>
<dbReference type="GO" id="GO:0006310">
    <property type="term" value="P:DNA recombination"/>
    <property type="evidence" value="ECO:0007669"/>
    <property type="project" value="InterPro"/>
</dbReference>
<keyword evidence="10" id="KW-0175">Coiled coil</keyword>
<evidence type="ECO:0000256" key="7">
    <source>
        <dbReference type="ARBA" id="ARBA00023204"/>
    </source>
</evidence>
<evidence type="ECO:0000256" key="8">
    <source>
        <dbReference type="ARBA" id="ARBA00033408"/>
    </source>
</evidence>
<evidence type="ECO:0000256" key="6">
    <source>
        <dbReference type="ARBA" id="ARBA00022840"/>
    </source>
</evidence>
<evidence type="ECO:0000259" key="11">
    <source>
        <dbReference type="Pfam" id="PF02463"/>
    </source>
</evidence>
<dbReference type="InterPro" id="IPR027417">
    <property type="entry name" value="P-loop_NTPase"/>
</dbReference>
<dbReference type="STRING" id="402596.SAMN04489844_3819"/>
<dbReference type="NCBIfam" id="TIGR00634">
    <property type="entry name" value="recN"/>
    <property type="match status" value="1"/>
</dbReference>
<dbReference type="Pfam" id="PF02463">
    <property type="entry name" value="SMC_N"/>
    <property type="match status" value="1"/>
</dbReference>
<evidence type="ECO:0000256" key="4">
    <source>
        <dbReference type="ARBA" id="ARBA00022741"/>
    </source>
</evidence>
<dbReference type="GO" id="GO:0043590">
    <property type="term" value="C:bacterial nucleoid"/>
    <property type="evidence" value="ECO:0007669"/>
    <property type="project" value="TreeGrafter"/>
</dbReference>
<dbReference type="GO" id="GO:0006281">
    <property type="term" value="P:DNA repair"/>
    <property type="evidence" value="ECO:0007669"/>
    <property type="project" value="UniProtKB-KW"/>
</dbReference>
<dbReference type="Proteomes" id="UP000198742">
    <property type="component" value="Unassembled WGS sequence"/>
</dbReference>
<comment type="function">
    <text evidence="1 9">May be involved in recombinational repair of damaged DNA.</text>
</comment>
<keyword evidence="6" id="KW-0067">ATP-binding</keyword>
<dbReference type="InterPro" id="IPR003395">
    <property type="entry name" value="RecF/RecN/SMC_N"/>
</dbReference>
<dbReference type="AlphaFoldDB" id="A0A1H4YFD9"/>
<evidence type="ECO:0000256" key="1">
    <source>
        <dbReference type="ARBA" id="ARBA00003618"/>
    </source>
</evidence>
<evidence type="ECO:0000313" key="13">
    <source>
        <dbReference type="Proteomes" id="UP000198742"/>
    </source>
</evidence>
<evidence type="ECO:0000256" key="5">
    <source>
        <dbReference type="ARBA" id="ARBA00022763"/>
    </source>
</evidence>
<organism evidence="12 13">
    <name type="scientific">Nocardioides exalbidus</name>
    <dbReference type="NCBI Taxonomy" id="402596"/>
    <lineage>
        <taxon>Bacteria</taxon>
        <taxon>Bacillati</taxon>
        <taxon>Actinomycetota</taxon>
        <taxon>Actinomycetes</taxon>
        <taxon>Propionibacteriales</taxon>
        <taxon>Nocardioidaceae</taxon>
        <taxon>Nocardioides</taxon>
    </lineage>
</organism>
<dbReference type="CDD" id="cd03241">
    <property type="entry name" value="ABC_RecN"/>
    <property type="match status" value="1"/>
</dbReference>
<proteinExistence type="inferred from homology"/>
<protein>
    <recommendedName>
        <fullName evidence="3 9">DNA repair protein RecN</fullName>
    </recommendedName>
    <alternativeName>
        <fullName evidence="8 9">Recombination protein N</fullName>
    </alternativeName>
</protein>
<dbReference type="PANTHER" id="PTHR11059:SF0">
    <property type="entry name" value="DNA REPAIR PROTEIN RECN"/>
    <property type="match status" value="1"/>
</dbReference>
<evidence type="ECO:0000256" key="3">
    <source>
        <dbReference type="ARBA" id="ARBA00021315"/>
    </source>
</evidence>
<dbReference type="Gene3D" id="3.40.50.300">
    <property type="entry name" value="P-loop containing nucleotide triphosphate hydrolases"/>
    <property type="match status" value="2"/>
</dbReference>
<keyword evidence="13" id="KW-1185">Reference proteome</keyword>
<accession>A0A1H4YFD9</accession>
<gene>
    <name evidence="12" type="ORF">SAMN04489844_3819</name>
</gene>
<reference evidence="13" key="1">
    <citation type="submission" date="2016-10" db="EMBL/GenBank/DDBJ databases">
        <authorList>
            <person name="Varghese N."/>
            <person name="Submissions S."/>
        </authorList>
    </citation>
    <scope>NUCLEOTIDE SEQUENCE [LARGE SCALE GENOMIC DNA]</scope>
    <source>
        <strain evidence="13">DSM 22017</strain>
    </source>
</reference>
<dbReference type="FunFam" id="3.40.50.300:FF:000319">
    <property type="entry name" value="DNA repair protein RecN"/>
    <property type="match status" value="1"/>
</dbReference>
<feature type="domain" description="RecF/RecN/SMC N-terminal" evidence="11">
    <location>
        <begin position="2"/>
        <end position="533"/>
    </location>
</feature>
<dbReference type="InterPro" id="IPR004604">
    <property type="entry name" value="DNA_recomb/repair_RecN"/>
</dbReference>
<keyword evidence="7 9" id="KW-0234">DNA repair</keyword>
<evidence type="ECO:0000256" key="10">
    <source>
        <dbReference type="SAM" id="Coils"/>
    </source>
</evidence>
<dbReference type="SUPFAM" id="SSF52540">
    <property type="entry name" value="P-loop containing nucleoside triphosphate hydrolases"/>
    <property type="match status" value="2"/>
</dbReference>
<dbReference type="GO" id="GO:0009432">
    <property type="term" value="P:SOS response"/>
    <property type="evidence" value="ECO:0007669"/>
    <property type="project" value="TreeGrafter"/>
</dbReference>
<dbReference type="RefSeq" id="WP_090971122.1">
    <property type="nucleotide sequence ID" value="NZ_FNRT01000002.1"/>
</dbReference>
<keyword evidence="5 9" id="KW-0227">DNA damage</keyword>
<sequence>MLEELRISQLGVIDSSTLELGPGLTVITGETGAGKTMVVTALGLLLGGRADSGAVRSGARQARVEGVVATKALDGFRAAVEDVGGEVEDDQVVLARNVAAQGRSRAWVGGASVPVTTLAEVAEPLVAVHGQSDQHRLLQASAQRSSLDRFGGAALASTAASYASLWAELAATERTLAEVVGSARQRAREADQLRFGLGEVEEIDPKPGEDAELAAEETRLGFADTLRTAAETAREALSSEEGATDALATTSAARQALAGVRDHDAEAGELADRIAEVSHLLVDVAGDVASYAASLETDPARLAAVSERRAALTALTRKYGETIDEVLAWAEDGAKRLLDLEDTDGQISELESRRDRIRAELGALAAKLTKQRVTAAKKLGSAVSDELTSLAMPHAQVSIAVTQNETPTPETPAGPQLEVGGRWLRATSHGVDDVEFLLAANTGAEPRPLHKGASGGELSRVMLALEVSLAETGSVPTFVFDEVDAGVGGKAAIEVGRRLAALARTSQVLVVTHLPQVAAYADRHVVVHKSSDGSVTTSGLVSLSEDDRERELSRMLAGVEDSDSARAHARELLDTAAPERACLPEGQGRG</sequence>
<evidence type="ECO:0000256" key="9">
    <source>
        <dbReference type="PIRNR" id="PIRNR003128"/>
    </source>
</evidence>
<keyword evidence="4" id="KW-0547">Nucleotide-binding</keyword>
<dbReference type="PIRSF" id="PIRSF003128">
    <property type="entry name" value="RecN"/>
    <property type="match status" value="1"/>
</dbReference>
<dbReference type="GO" id="GO:0005524">
    <property type="term" value="F:ATP binding"/>
    <property type="evidence" value="ECO:0007669"/>
    <property type="project" value="UniProtKB-KW"/>
</dbReference>
<name>A0A1H4YFD9_9ACTN</name>